<feature type="domain" description="Fibronectin type-III" evidence="12">
    <location>
        <begin position="239"/>
        <end position="336"/>
    </location>
</feature>
<reference evidence="13" key="1">
    <citation type="submission" date="2025-08" db="UniProtKB">
        <authorList>
            <consortium name="Ensembl"/>
        </authorList>
    </citation>
    <scope>IDENTIFICATION</scope>
</reference>
<keyword evidence="3 10" id="KW-0812">Transmembrane</keyword>
<sequence>MNLLSVKLHLATVTVMSVFSHEVTVNPTDLKPCEDDDKVCVTDVRDCGPRPSASIQKTLNMSCYYQISHRSMTCEWSQDSNSHIESHVSLIFSSRGKVFCRGIFNPSAFLTITAKVKNYLTGNWEWSQPHDVFLNDAVKPPQPELTVSGSTDDSVTVSWKSHSDGSCRLRYRVDGTHTWSQAPESVPACLNQMLVYTIKDLLPFIVYRAAVACREESGTWSNWSTDVTMRTQDRVPSGPPEVCYRLERRDSGGPVLLHLLWKEPDPHDAGGRILGYQVSYRPQRKQQLQDMSVQNVTEETAPLMVEEGNWSVTVAAFNTAGYGPRALLSIDTHSQTSLPPVRDLWVSSSSKGLRVQWQRPPPSTPPVTHFTVRWSSETSPSTHRWATVDGFLNSTVIPDVDPEESYQVSVFPVSMQQCGPPQSVPASLQQGALMEADSLKVVGRTKTTVAVEWVWQRKSGPIRVDGYSVELRRDSDRWTVPVWPDQWQHTFINLNPSTEYSLHLLADNVSRSSISSVTTCFDEVPVVATTTPLLLLALTVFIISILSRTVYKWYFFPPISSPQGSTTGRWLMDPNQQKPAGRNILDIKDFQVTDVLGVKNVIVVVPNTQPSSEEDQKEDVSLPPLIKLSSLKLDSQCVSDPPVTTEHQIQSRHPDYTVKCRHVDSGFISEENQEAAALLLPQTPEAHSWFSQGEDQNHPHLSLTSPETQTDAVKCHFHRPEVNTDCDYQMSCEEVYVTNTSFLGKTDADCSYLTCDQDYIANSCFALKTLHADTVNNLSTMC</sequence>
<dbReference type="STRING" id="205130.ENSMAMP00000026254"/>
<evidence type="ECO:0000256" key="6">
    <source>
        <dbReference type="ARBA" id="ARBA00022989"/>
    </source>
</evidence>
<dbReference type="Gene3D" id="2.60.40.10">
    <property type="entry name" value="Immunoglobulins"/>
    <property type="match status" value="4"/>
</dbReference>
<dbReference type="SUPFAM" id="SSF49265">
    <property type="entry name" value="Fibronectin type III"/>
    <property type="match status" value="2"/>
</dbReference>
<keyword evidence="14" id="KW-1185">Reference proteome</keyword>
<evidence type="ECO:0000256" key="10">
    <source>
        <dbReference type="SAM" id="Phobius"/>
    </source>
</evidence>
<feature type="domain" description="Fibronectin type-III" evidence="12">
    <location>
        <begin position="140"/>
        <end position="234"/>
    </location>
</feature>
<dbReference type="SMART" id="SM00060">
    <property type="entry name" value="FN3"/>
    <property type="match status" value="4"/>
</dbReference>
<dbReference type="InParanoid" id="A0A3Q3N1W0"/>
<comment type="similarity">
    <text evidence="2">Belongs to the type I cytokine receptor family. Type 2 subfamily.</text>
</comment>
<name>A0A3Q3N1W0_9TELE</name>
<protein>
    <submittedName>
        <fullName evidence="13">Interleukin-6 receptor subunit beta-like</fullName>
    </submittedName>
</protein>
<evidence type="ECO:0000256" key="7">
    <source>
        <dbReference type="ARBA" id="ARBA00023136"/>
    </source>
</evidence>
<dbReference type="PANTHER" id="PTHR48423">
    <property type="entry name" value="INTERLEUKIN-27 RECEPTOR SUBUNIT ALPHA"/>
    <property type="match status" value="1"/>
</dbReference>
<dbReference type="AlphaFoldDB" id="A0A3Q3N1W0"/>
<feature type="chain" id="PRO_5018626354" evidence="11">
    <location>
        <begin position="21"/>
        <end position="782"/>
    </location>
</feature>
<evidence type="ECO:0000313" key="14">
    <source>
        <dbReference type="Proteomes" id="UP000261640"/>
    </source>
</evidence>
<evidence type="ECO:0000256" key="11">
    <source>
        <dbReference type="SAM" id="SignalP"/>
    </source>
</evidence>
<dbReference type="PROSITE" id="PS50853">
    <property type="entry name" value="FN3"/>
    <property type="match status" value="4"/>
</dbReference>
<reference evidence="13" key="2">
    <citation type="submission" date="2025-09" db="UniProtKB">
        <authorList>
            <consortium name="Ensembl"/>
        </authorList>
    </citation>
    <scope>IDENTIFICATION</scope>
</reference>
<keyword evidence="6 10" id="KW-1133">Transmembrane helix</keyword>
<evidence type="ECO:0000256" key="1">
    <source>
        <dbReference type="ARBA" id="ARBA00004479"/>
    </source>
</evidence>
<dbReference type="Ensembl" id="ENSMAMT00000026927.2">
    <property type="protein sequence ID" value="ENSMAMP00000026254.1"/>
    <property type="gene ID" value="ENSMAMG00000017635.2"/>
</dbReference>
<dbReference type="OrthoDB" id="9828391at2759"/>
<evidence type="ECO:0000313" key="13">
    <source>
        <dbReference type="Ensembl" id="ENSMAMP00000026254.1"/>
    </source>
</evidence>
<evidence type="ECO:0000256" key="4">
    <source>
        <dbReference type="ARBA" id="ARBA00022729"/>
    </source>
</evidence>
<feature type="domain" description="Fibronectin type-III" evidence="12">
    <location>
        <begin position="339"/>
        <end position="436"/>
    </location>
</feature>
<keyword evidence="4 11" id="KW-0732">Signal</keyword>
<evidence type="ECO:0000256" key="8">
    <source>
        <dbReference type="ARBA" id="ARBA00023170"/>
    </source>
</evidence>
<dbReference type="GO" id="GO:0005886">
    <property type="term" value="C:plasma membrane"/>
    <property type="evidence" value="ECO:0007669"/>
    <property type="project" value="UniProtKB-ARBA"/>
</dbReference>
<keyword evidence="9" id="KW-0325">Glycoprotein</keyword>
<evidence type="ECO:0000256" key="5">
    <source>
        <dbReference type="ARBA" id="ARBA00022737"/>
    </source>
</evidence>
<keyword evidence="5" id="KW-0677">Repeat</keyword>
<dbReference type="InterPro" id="IPR036116">
    <property type="entry name" value="FN3_sf"/>
</dbReference>
<accession>A0A3Q3N1W0</accession>
<evidence type="ECO:0000256" key="2">
    <source>
        <dbReference type="ARBA" id="ARBA00008921"/>
    </source>
</evidence>
<keyword evidence="8" id="KW-0675">Receptor</keyword>
<dbReference type="InterPro" id="IPR013783">
    <property type="entry name" value="Ig-like_fold"/>
</dbReference>
<feature type="transmembrane region" description="Helical" evidence="10">
    <location>
        <begin position="524"/>
        <end position="546"/>
    </location>
</feature>
<dbReference type="Proteomes" id="UP000261640">
    <property type="component" value="Unplaced"/>
</dbReference>
<evidence type="ECO:0000259" key="12">
    <source>
        <dbReference type="PROSITE" id="PS50853"/>
    </source>
</evidence>
<dbReference type="RefSeq" id="XP_026176421.1">
    <property type="nucleotide sequence ID" value="XM_026320636.2"/>
</dbReference>
<feature type="domain" description="Fibronectin type-III" evidence="12">
    <location>
        <begin position="437"/>
        <end position="527"/>
    </location>
</feature>
<evidence type="ECO:0000256" key="3">
    <source>
        <dbReference type="ARBA" id="ARBA00022692"/>
    </source>
</evidence>
<dbReference type="CDD" id="cd00063">
    <property type="entry name" value="FN3"/>
    <property type="match status" value="4"/>
</dbReference>
<dbReference type="GeneTree" id="ENSGT00940000155603"/>
<comment type="subcellular location">
    <subcellularLocation>
        <location evidence="1">Membrane</location>
        <topology evidence="1">Single-pass type I membrane protein</topology>
    </subcellularLocation>
</comment>
<dbReference type="Pfam" id="PF00041">
    <property type="entry name" value="fn3"/>
    <property type="match status" value="2"/>
</dbReference>
<evidence type="ECO:0000256" key="9">
    <source>
        <dbReference type="ARBA" id="ARBA00023180"/>
    </source>
</evidence>
<organism evidence="13 14">
    <name type="scientific">Mastacembelus armatus</name>
    <name type="common">zig-zag eel</name>
    <dbReference type="NCBI Taxonomy" id="205130"/>
    <lineage>
        <taxon>Eukaryota</taxon>
        <taxon>Metazoa</taxon>
        <taxon>Chordata</taxon>
        <taxon>Craniata</taxon>
        <taxon>Vertebrata</taxon>
        <taxon>Euteleostomi</taxon>
        <taxon>Actinopterygii</taxon>
        <taxon>Neopterygii</taxon>
        <taxon>Teleostei</taxon>
        <taxon>Neoteleostei</taxon>
        <taxon>Acanthomorphata</taxon>
        <taxon>Anabantaria</taxon>
        <taxon>Synbranchiformes</taxon>
        <taxon>Mastacembelidae</taxon>
        <taxon>Mastacembelus</taxon>
    </lineage>
</organism>
<dbReference type="InterPro" id="IPR003961">
    <property type="entry name" value="FN3_dom"/>
</dbReference>
<dbReference type="PANTHER" id="PTHR48423:SF1">
    <property type="entry name" value="INTERLEUKIN-27 RECEPTOR SUBUNIT ALPHA"/>
    <property type="match status" value="1"/>
</dbReference>
<dbReference type="GeneID" id="113138319"/>
<keyword evidence="7 10" id="KW-0472">Membrane</keyword>
<feature type="signal peptide" evidence="11">
    <location>
        <begin position="1"/>
        <end position="20"/>
    </location>
</feature>
<proteinExistence type="inferred from homology"/>
<dbReference type="InterPro" id="IPR052672">
    <property type="entry name" value="Type1_Cytokine_Rcpt_Type2"/>
</dbReference>